<name>A0A1F7WN26_9BACT</name>
<evidence type="ECO:0000256" key="2">
    <source>
        <dbReference type="SAM" id="Phobius"/>
    </source>
</evidence>
<organism evidence="3 4">
    <name type="scientific">Candidatus Woesebacteria bacterium GWA1_42_12</name>
    <dbReference type="NCBI Taxonomy" id="1802472"/>
    <lineage>
        <taxon>Bacteria</taxon>
        <taxon>Candidatus Woeseibacteriota</taxon>
    </lineage>
</organism>
<reference evidence="3 4" key="1">
    <citation type="journal article" date="2016" name="Nat. Commun.">
        <title>Thousands of microbial genomes shed light on interconnected biogeochemical processes in an aquifer system.</title>
        <authorList>
            <person name="Anantharaman K."/>
            <person name="Brown C.T."/>
            <person name="Hug L.A."/>
            <person name="Sharon I."/>
            <person name="Castelle C.J."/>
            <person name="Probst A.J."/>
            <person name="Thomas B.C."/>
            <person name="Singh A."/>
            <person name="Wilkins M.J."/>
            <person name="Karaoz U."/>
            <person name="Brodie E.L."/>
            <person name="Williams K.H."/>
            <person name="Hubbard S.S."/>
            <person name="Banfield J.F."/>
        </authorList>
    </citation>
    <scope>NUCLEOTIDE SEQUENCE [LARGE SCALE GENOMIC DNA]</scope>
</reference>
<proteinExistence type="predicted"/>
<dbReference type="Proteomes" id="UP000177091">
    <property type="component" value="Unassembled WGS sequence"/>
</dbReference>
<dbReference type="AlphaFoldDB" id="A0A1F7WN26"/>
<keyword evidence="2" id="KW-1133">Transmembrane helix</keyword>
<evidence type="ECO:0000313" key="3">
    <source>
        <dbReference type="EMBL" id="OGM04251.1"/>
    </source>
</evidence>
<evidence type="ECO:0000256" key="1">
    <source>
        <dbReference type="SAM" id="MobiDB-lite"/>
    </source>
</evidence>
<feature type="compositionally biased region" description="Low complexity" evidence="1">
    <location>
        <begin position="7"/>
        <end position="20"/>
    </location>
</feature>
<comment type="caution">
    <text evidence="3">The sequence shown here is derived from an EMBL/GenBank/DDBJ whole genome shotgun (WGS) entry which is preliminary data.</text>
</comment>
<keyword evidence="2" id="KW-0472">Membrane</keyword>
<sequence>MDPTLPPVQGNPNQPVVNTPLPSESNITVTSSGPSRSSNRVRLILIVILIIVGITVLGLLFLKPKSNVTSILTNQIQIQKPTSETSGPHYMGTDTASFKDIVSGVSNGNITRVIEKGIVTRSISISLSKPPEGSFYQAWAVKDSENKFPLGNLVETSPGVYTLDSINQFDISSFPNLEFEDFYSTTKVTLENQDDDIIEKEIFKATFTK</sequence>
<keyword evidence="2" id="KW-0812">Transmembrane</keyword>
<protein>
    <submittedName>
        <fullName evidence="3">Uncharacterized protein</fullName>
    </submittedName>
</protein>
<gene>
    <name evidence="3" type="ORF">A2112_00030</name>
</gene>
<feature type="transmembrane region" description="Helical" evidence="2">
    <location>
        <begin position="41"/>
        <end position="62"/>
    </location>
</feature>
<dbReference type="EMBL" id="MGFK01000016">
    <property type="protein sequence ID" value="OGM04251.1"/>
    <property type="molecule type" value="Genomic_DNA"/>
</dbReference>
<accession>A0A1F7WN26</accession>
<feature type="compositionally biased region" description="Polar residues" evidence="1">
    <location>
        <begin position="21"/>
        <end position="36"/>
    </location>
</feature>
<evidence type="ECO:0000313" key="4">
    <source>
        <dbReference type="Proteomes" id="UP000177091"/>
    </source>
</evidence>
<feature type="region of interest" description="Disordered" evidence="1">
    <location>
        <begin position="1"/>
        <end position="36"/>
    </location>
</feature>